<sequence length="86" mass="9785">MVNLPDAQNRAKILKVILAKEELASNIDLEAVANMTEGILEVISSFLLNLCITAAHCPIRGILERRRYCDFYLFFNYFFVCAEAII</sequence>
<dbReference type="OrthoDB" id="10254455at2759"/>
<gene>
    <name evidence="3" type="ORF">PHJA_002955700</name>
</gene>
<evidence type="ECO:0000313" key="4">
    <source>
        <dbReference type="Proteomes" id="UP000653305"/>
    </source>
</evidence>
<name>A0A830D8M3_9LAMI</name>
<keyword evidence="4" id="KW-1185">Reference proteome</keyword>
<dbReference type="EMBL" id="BMAC01003122">
    <property type="protein sequence ID" value="GFQ08117.1"/>
    <property type="molecule type" value="Genomic_DNA"/>
</dbReference>
<evidence type="ECO:0000256" key="1">
    <source>
        <dbReference type="ARBA" id="ARBA00022741"/>
    </source>
</evidence>
<dbReference type="AlphaFoldDB" id="A0A830D8M3"/>
<dbReference type="PANTHER" id="PTHR45644">
    <property type="entry name" value="AAA ATPASE, PUTATIVE (AFU_ORTHOLOGUE AFUA_2G12920)-RELATED-RELATED"/>
    <property type="match status" value="1"/>
</dbReference>
<reference evidence="3" key="1">
    <citation type="submission" date="2020-07" db="EMBL/GenBank/DDBJ databases">
        <title>Ethylene signaling mediates host invasion by parasitic plants.</title>
        <authorList>
            <person name="Yoshida S."/>
        </authorList>
    </citation>
    <scope>NUCLEOTIDE SEQUENCE</scope>
    <source>
        <strain evidence="3">Okayama</strain>
    </source>
</reference>
<evidence type="ECO:0000313" key="3">
    <source>
        <dbReference type="EMBL" id="GFQ08117.1"/>
    </source>
</evidence>
<dbReference type="Gene3D" id="1.10.8.60">
    <property type="match status" value="1"/>
</dbReference>
<organism evidence="3 4">
    <name type="scientific">Phtheirospermum japonicum</name>
    <dbReference type="NCBI Taxonomy" id="374723"/>
    <lineage>
        <taxon>Eukaryota</taxon>
        <taxon>Viridiplantae</taxon>
        <taxon>Streptophyta</taxon>
        <taxon>Embryophyta</taxon>
        <taxon>Tracheophyta</taxon>
        <taxon>Spermatophyta</taxon>
        <taxon>Magnoliopsida</taxon>
        <taxon>eudicotyledons</taxon>
        <taxon>Gunneridae</taxon>
        <taxon>Pentapetalae</taxon>
        <taxon>asterids</taxon>
        <taxon>lamiids</taxon>
        <taxon>Lamiales</taxon>
        <taxon>Orobanchaceae</taxon>
        <taxon>Orobanchaceae incertae sedis</taxon>
        <taxon>Phtheirospermum</taxon>
    </lineage>
</organism>
<dbReference type="InterPro" id="IPR051701">
    <property type="entry name" value="Mito_OM_Translocase_MSP1"/>
</dbReference>
<dbReference type="GO" id="GO:0005524">
    <property type="term" value="F:ATP binding"/>
    <property type="evidence" value="ECO:0007669"/>
    <property type="project" value="UniProtKB-KW"/>
</dbReference>
<dbReference type="GO" id="GO:0005741">
    <property type="term" value="C:mitochondrial outer membrane"/>
    <property type="evidence" value="ECO:0007669"/>
    <property type="project" value="TreeGrafter"/>
</dbReference>
<protein>
    <submittedName>
        <fullName evidence="3">Uncharacterized protein</fullName>
    </submittedName>
</protein>
<evidence type="ECO:0000256" key="2">
    <source>
        <dbReference type="ARBA" id="ARBA00022840"/>
    </source>
</evidence>
<accession>A0A830D8M3</accession>
<comment type="caution">
    <text evidence="3">The sequence shown here is derived from an EMBL/GenBank/DDBJ whole genome shotgun (WGS) entry which is preliminary data.</text>
</comment>
<dbReference type="Proteomes" id="UP000653305">
    <property type="component" value="Unassembled WGS sequence"/>
</dbReference>
<proteinExistence type="predicted"/>
<dbReference type="PANTHER" id="PTHR45644:SF73">
    <property type="entry name" value="AAA-TYPE ATPASE FAMILY PROTEIN"/>
    <property type="match status" value="1"/>
</dbReference>
<keyword evidence="2" id="KW-0067">ATP-binding</keyword>
<keyword evidence="1" id="KW-0547">Nucleotide-binding</keyword>